<comment type="caution">
    <text evidence="1">The sequence shown here is derived from an EMBL/GenBank/DDBJ whole genome shotgun (WGS) entry which is preliminary data.</text>
</comment>
<evidence type="ECO:0000313" key="2">
    <source>
        <dbReference type="Proteomes" id="UP001209681"/>
    </source>
</evidence>
<dbReference type="RefSeq" id="WP_265423654.1">
    <property type="nucleotide sequence ID" value="NZ_JAPFPW010000002.1"/>
</dbReference>
<name>A0ABT3N6L0_9BACT</name>
<gene>
    <name evidence="1" type="ORF">OOT00_02180</name>
</gene>
<evidence type="ECO:0008006" key="3">
    <source>
        <dbReference type="Google" id="ProtNLM"/>
    </source>
</evidence>
<evidence type="ECO:0000313" key="1">
    <source>
        <dbReference type="EMBL" id="MCW7752791.1"/>
    </source>
</evidence>
<keyword evidence="2" id="KW-1185">Reference proteome</keyword>
<reference evidence="1 2" key="1">
    <citation type="submission" date="2022-11" db="EMBL/GenBank/DDBJ databases">
        <title>Desulfobotulus tamanensis H1 sp. nov. - anaerobic, alkaliphilic, sulphate reducing bacterium isolated from terrestrial mud volcano.</title>
        <authorList>
            <person name="Frolova A."/>
            <person name="Merkel A.Y."/>
            <person name="Slobodkin A.I."/>
        </authorList>
    </citation>
    <scope>NUCLEOTIDE SEQUENCE [LARGE SCALE GENOMIC DNA]</scope>
    <source>
        <strain evidence="1 2">H1</strain>
    </source>
</reference>
<protein>
    <recommendedName>
        <fullName evidence="3">STAS domain-containing protein</fullName>
    </recommendedName>
</protein>
<accession>A0ABT3N6L0</accession>
<dbReference type="Proteomes" id="UP001209681">
    <property type="component" value="Unassembled WGS sequence"/>
</dbReference>
<sequence length="119" mass="12783">MIPGVHLTPIGSARFLLEPGPGMDPSEPGNLIPEIIQILQRHKARFLFYDLAGTPVIDTLYYDWLCQLSRSCAAAAISMTVIRMPPSAACSLASHILAPPPFACALDTESPHGGRKSLT</sequence>
<dbReference type="EMBL" id="JAPFPW010000002">
    <property type="protein sequence ID" value="MCW7752791.1"/>
    <property type="molecule type" value="Genomic_DNA"/>
</dbReference>
<proteinExistence type="predicted"/>
<organism evidence="1 2">
    <name type="scientific">Desulfobotulus pelophilus</name>
    <dbReference type="NCBI Taxonomy" id="2823377"/>
    <lineage>
        <taxon>Bacteria</taxon>
        <taxon>Pseudomonadati</taxon>
        <taxon>Thermodesulfobacteriota</taxon>
        <taxon>Desulfobacteria</taxon>
        <taxon>Desulfobacterales</taxon>
        <taxon>Desulfobacteraceae</taxon>
        <taxon>Desulfobotulus</taxon>
    </lineage>
</organism>